<organism evidence="3">
    <name type="scientific">Selaginella moellendorffii</name>
    <name type="common">Spikemoss</name>
    <dbReference type="NCBI Taxonomy" id="88036"/>
    <lineage>
        <taxon>Eukaryota</taxon>
        <taxon>Viridiplantae</taxon>
        <taxon>Streptophyta</taxon>
        <taxon>Embryophyta</taxon>
        <taxon>Tracheophyta</taxon>
        <taxon>Lycopodiopsida</taxon>
        <taxon>Selaginellales</taxon>
        <taxon>Selaginellaceae</taxon>
        <taxon>Selaginella</taxon>
    </lineage>
</organism>
<sequence>MEVIKRHPLEMQQVFNFTNIYHGMSLALAHYDCLADPVPEGAARAKDSMPFEPGVGDAPGGVPDSINSLLVQGSGNEASQHQDLLRGSCVQKDRLNVSDKLNSI</sequence>
<dbReference type="Proteomes" id="UP000001514">
    <property type="component" value="Unassembled WGS sequence"/>
</dbReference>
<proteinExistence type="predicted"/>
<dbReference type="EMBL" id="GL377577">
    <property type="protein sequence ID" value="EFJ29452.1"/>
    <property type="molecule type" value="Genomic_DNA"/>
</dbReference>
<dbReference type="KEGG" id="smo:SELMODRAFT_410362"/>
<evidence type="ECO:0000313" key="2">
    <source>
        <dbReference type="EMBL" id="EFJ29452.1"/>
    </source>
</evidence>
<feature type="compositionally biased region" description="Low complexity" evidence="1">
    <location>
        <begin position="53"/>
        <end position="64"/>
    </location>
</feature>
<accession>D8REI7</accession>
<dbReference type="HOGENOM" id="CLU_2254820_0_0_1"/>
<reference evidence="2 3" key="1">
    <citation type="journal article" date="2011" name="Science">
        <title>The Selaginella genome identifies genetic changes associated with the evolution of vascular plants.</title>
        <authorList>
            <person name="Banks J.A."/>
            <person name="Nishiyama T."/>
            <person name="Hasebe M."/>
            <person name="Bowman J.L."/>
            <person name="Gribskov M."/>
            <person name="dePamphilis C."/>
            <person name="Albert V.A."/>
            <person name="Aono N."/>
            <person name="Aoyama T."/>
            <person name="Ambrose B.A."/>
            <person name="Ashton N.W."/>
            <person name="Axtell M.J."/>
            <person name="Barker E."/>
            <person name="Barker M.S."/>
            <person name="Bennetzen J.L."/>
            <person name="Bonawitz N.D."/>
            <person name="Chapple C."/>
            <person name="Cheng C."/>
            <person name="Correa L.G."/>
            <person name="Dacre M."/>
            <person name="DeBarry J."/>
            <person name="Dreyer I."/>
            <person name="Elias M."/>
            <person name="Engstrom E.M."/>
            <person name="Estelle M."/>
            <person name="Feng L."/>
            <person name="Finet C."/>
            <person name="Floyd S.K."/>
            <person name="Frommer W.B."/>
            <person name="Fujita T."/>
            <person name="Gramzow L."/>
            <person name="Gutensohn M."/>
            <person name="Harholt J."/>
            <person name="Hattori M."/>
            <person name="Heyl A."/>
            <person name="Hirai T."/>
            <person name="Hiwatashi Y."/>
            <person name="Ishikawa M."/>
            <person name="Iwata M."/>
            <person name="Karol K.G."/>
            <person name="Koehler B."/>
            <person name="Kolukisaoglu U."/>
            <person name="Kubo M."/>
            <person name="Kurata T."/>
            <person name="Lalonde S."/>
            <person name="Li K."/>
            <person name="Li Y."/>
            <person name="Litt A."/>
            <person name="Lyons E."/>
            <person name="Manning G."/>
            <person name="Maruyama T."/>
            <person name="Michael T.P."/>
            <person name="Mikami K."/>
            <person name="Miyazaki S."/>
            <person name="Morinaga S."/>
            <person name="Murata T."/>
            <person name="Mueller-Roeber B."/>
            <person name="Nelson D.R."/>
            <person name="Obara M."/>
            <person name="Oguri Y."/>
            <person name="Olmstead R.G."/>
            <person name="Onodera N."/>
            <person name="Petersen B.L."/>
            <person name="Pils B."/>
            <person name="Prigge M."/>
            <person name="Rensing S.A."/>
            <person name="Riano-Pachon D.M."/>
            <person name="Roberts A.W."/>
            <person name="Sato Y."/>
            <person name="Scheller H.V."/>
            <person name="Schulz B."/>
            <person name="Schulz C."/>
            <person name="Shakirov E.V."/>
            <person name="Shibagaki N."/>
            <person name="Shinohara N."/>
            <person name="Shippen D.E."/>
            <person name="Soerensen I."/>
            <person name="Sotooka R."/>
            <person name="Sugimoto N."/>
            <person name="Sugita M."/>
            <person name="Sumikawa N."/>
            <person name="Tanurdzic M."/>
            <person name="Theissen G."/>
            <person name="Ulvskov P."/>
            <person name="Wakazuki S."/>
            <person name="Weng J.K."/>
            <person name="Willats W.W."/>
            <person name="Wipf D."/>
            <person name="Wolf P.G."/>
            <person name="Yang L."/>
            <person name="Zimmer A.D."/>
            <person name="Zhu Q."/>
            <person name="Mitros T."/>
            <person name="Hellsten U."/>
            <person name="Loque D."/>
            <person name="Otillar R."/>
            <person name="Salamov A."/>
            <person name="Schmutz J."/>
            <person name="Shapiro H."/>
            <person name="Lindquist E."/>
            <person name="Lucas S."/>
            <person name="Rokhsar D."/>
            <person name="Grigoriev I.V."/>
        </authorList>
    </citation>
    <scope>NUCLEOTIDE SEQUENCE [LARGE SCALE GENOMIC DNA]</scope>
</reference>
<keyword evidence="3" id="KW-1185">Reference proteome</keyword>
<protein>
    <submittedName>
        <fullName evidence="2">Uncharacterized protein</fullName>
    </submittedName>
</protein>
<feature type="compositionally biased region" description="Polar residues" evidence="1">
    <location>
        <begin position="65"/>
        <end position="82"/>
    </location>
</feature>
<dbReference type="Gramene" id="EFJ29452">
    <property type="protein sequence ID" value="EFJ29452"/>
    <property type="gene ID" value="SELMODRAFT_410362"/>
</dbReference>
<gene>
    <name evidence="2" type="ORF">SELMODRAFT_410362</name>
</gene>
<evidence type="ECO:0000256" key="1">
    <source>
        <dbReference type="SAM" id="MobiDB-lite"/>
    </source>
</evidence>
<dbReference type="InParanoid" id="D8REI7"/>
<name>D8REI7_SELML</name>
<evidence type="ECO:0000313" key="3">
    <source>
        <dbReference type="Proteomes" id="UP000001514"/>
    </source>
</evidence>
<feature type="region of interest" description="Disordered" evidence="1">
    <location>
        <begin position="43"/>
        <end position="85"/>
    </location>
</feature>
<dbReference type="AlphaFoldDB" id="D8REI7"/>